<evidence type="ECO:0000259" key="1">
    <source>
        <dbReference type="Pfam" id="PF14488"/>
    </source>
</evidence>
<dbReference type="AlphaFoldDB" id="A0A386H6Y6"/>
<proteinExistence type="predicted"/>
<dbReference type="InterPro" id="IPR027849">
    <property type="entry name" value="DUF4434"/>
</dbReference>
<reference evidence="2 3" key="1">
    <citation type="journal article" date="2019" name="Int. J. Syst. Evol. Microbiol.">
        <title>Clostridium fermenticellae sp. nov., isolated from the mud in a fermentation cellar for the production of the Chinese liquor, baijiu.</title>
        <authorList>
            <person name="Xu P.X."/>
            <person name="Chai L.J."/>
            <person name="Qiu T."/>
            <person name="Zhang X.J."/>
            <person name="Lu Z.M."/>
            <person name="Xiao C."/>
            <person name="Wang S.T."/>
            <person name="Shen C.H."/>
            <person name="Shi J.S."/>
            <person name="Xu Z.H."/>
        </authorList>
    </citation>
    <scope>NUCLEOTIDE SEQUENCE [LARGE SCALE GENOMIC DNA]</scope>
    <source>
        <strain evidence="2 3">JN500901</strain>
    </source>
</reference>
<organism evidence="2 3">
    <name type="scientific">Clostridium fermenticellae</name>
    <dbReference type="NCBI Taxonomy" id="2068654"/>
    <lineage>
        <taxon>Bacteria</taxon>
        <taxon>Bacillati</taxon>
        <taxon>Bacillota</taxon>
        <taxon>Clostridia</taxon>
        <taxon>Eubacteriales</taxon>
        <taxon>Clostridiaceae</taxon>
        <taxon>Clostridium</taxon>
    </lineage>
</organism>
<keyword evidence="3" id="KW-1185">Reference proteome</keyword>
<dbReference type="KEGG" id="cfer:D4Z93_10495"/>
<dbReference type="EMBL" id="CP032416">
    <property type="protein sequence ID" value="AYD41469.1"/>
    <property type="molecule type" value="Genomic_DNA"/>
</dbReference>
<accession>A0A386H6Y6</accession>
<sequence>MVINWSDSKWQKELKYLKEVKMKYLIMNTFIASNGKVRRVYKTSIEGQGRAGENDVIERCLKNSKKYGFKVFLGIDYDEKWWHYGPRNPGWLYDRMNNGNLAIKELYERYHEKYKDSFYGWYFVYEVDNLNFKNHKDFEILSNALNTNLNYMDTNGMRLPLMLSPFMNSKYSTPKTYAENWKYFFERTNFKTGDIFSPQDSVGGGGLKIDEVHDWFYALGEAVKYNSNLTFWANTETFDHTNWSSAPMKRFIDQMRIESFFVSGIISFSYSHYYSPNNINSGFHSAYKKYVYKHRICDKKPYPPKWMKVTRIGNNKILIQWEVSKNLAGYKIFCDGFEIASLSVQRKYGGNNEVMGRLIYRSGYKECVYTIKSFDFWGNISDALIGNDIM</sequence>
<evidence type="ECO:0000313" key="3">
    <source>
        <dbReference type="Proteomes" id="UP000266301"/>
    </source>
</evidence>
<dbReference type="Gene3D" id="3.20.20.80">
    <property type="entry name" value="Glycosidases"/>
    <property type="match status" value="1"/>
</dbReference>
<feature type="domain" description="DUF4434" evidence="1">
    <location>
        <begin position="4"/>
        <end position="279"/>
    </location>
</feature>
<dbReference type="Proteomes" id="UP000266301">
    <property type="component" value="Chromosome"/>
</dbReference>
<evidence type="ECO:0000313" key="2">
    <source>
        <dbReference type="EMBL" id="AYD41469.1"/>
    </source>
</evidence>
<protein>
    <submittedName>
        <fullName evidence="2">DUF4434 domain-containing protein</fullName>
    </submittedName>
</protein>
<name>A0A386H6Y6_9CLOT</name>
<gene>
    <name evidence="2" type="ORF">D4Z93_10495</name>
</gene>
<dbReference type="Pfam" id="PF14488">
    <property type="entry name" value="DUF4434"/>
    <property type="match status" value="1"/>
</dbReference>
<dbReference type="OrthoDB" id="6044697at2"/>